<evidence type="ECO:0000256" key="3">
    <source>
        <dbReference type="ARBA" id="ARBA00022989"/>
    </source>
</evidence>
<dbReference type="InterPro" id="IPR051694">
    <property type="entry name" value="Immunoregulatory_rcpt-like"/>
</dbReference>
<comment type="caution">
    <text evidence="8">The sequence shown here is derived from an EMBL/GenBank/DDBJ whole genome shotgun (WGS) entry which is preliminary data.</text>
</comment>
<evidence type="ECO:0000256" key="7">
    <source>
        <dbReference type="SAM" id="SignalP"/>
    </source>
</evidence>
<keyword evidence="2 6" id="KW-0812">Transmembrane</keyword>
<feature type="region of interest" description="Disordered" evidence="5">
    <location>
        <begin position="187"/>
        <end position="264"/>
    </location>
</feature>
<sequence>MALLKFFFLLPLARAWTFRYTNATDHATIVHKTGILNCTKMDLAGGKLFSWDPEGSSLCITIFYDTKCEHGAGISCPWWKKNASTDFLAYQVYGDEQAATATISTAAPTPTSSSRTSTSSTSATSSPSVTASTTPAASTQSSSSSALSGGAIAGVVVGVVCAVLIIAALFFFFGRRGRKQAALANASNVPQGPYGSNAAGRPEADAPTSSKGISEKPGNSLDGGVRPLPGSRVLELAGQHQATELGNSAVHELDAPNENRPSRF</sequence>
<gene>
    <name evidence="8" type="ORF">N7492_003803</name>
</gene>
<evidence type="ECO:0000256" key="6">
    <source>
        <dbReference type="SAM" id="Phobius"/>
    </source>
</evidence>
<proteinExistence type="predicted"/>
<evidence type="ECO:0000313" key="8">
    <source>
        <dbReference type="EMBL" id="KAJ5180593.1"/>
    </source>
</evidence>
<dbReference type="GO" id="GO:0071944">
    <property type="term" value="C:cell periphery"/>
    <property type="evidence" value="ECO:0007669"/>
    <property type="project" value="UniProtKB-ARBA"/>
</dbReference>
<dbReference type="GO" id="GO:0016020">
    <property type="term" value="C:membrane"/>
    <property type="evidence" value="ECO:0007669"/>
    <property type="project" value="UniProtKB-SubCell"/>
</dbReference>
<evidence type="ECO:0000256" key="2">
    <source>
        <dbReference type="ARBA" id="ARBA00022692"/>
    </source>
</evidence>
<reference evidence="8" key="2">
    <citation type="journal article" date="2023" name="IMA Fungus">
        <title>Comparative genomic study of the Penicillium genus elucidates a diverse pangenome and 15 lateral gene transfer events.</title>
        <authorList>
            <person name="Petersen C."/>
            <person name="Sorensen T."/>
            <person name="Nielsen M.R."/>
            <person name="Sondergaard T.E."/>
            <person name="Sorensen J.L."/>
            <person name="Fitzpatrick D.A."/>
            <person name="Frisvad J.C."/>
            <person name="Nielsen K.L."/>
        </authorList>
    </citation>
    <scope>NUCLEOTIDE SEQUENCE</scope>
    <source>
        <strain evidence="8">IBT 21917</strain>
    </source>
</reference>
<evidence type="ECO:0000256" key="4">
    <source>
        <dbReference type="ARBA" id="ARBA00023136"/>
    </source>
</evidence>
<keyword evidence="9" id="KW-1185">Reference proteome</keyword>
<dbReference type="EMBL" id="JAPQKO010000002">
    <property type="protein sequence ID" value="KAJ5180593.1"/>
    <property type="molecule type" value="Genomic_DNA"/>
</dbReference>
<keyword evidence="7" id="KW-0732">Signal</keyword>
<dbReference type="AlphaFoldDB" id="A0A9W9LWJ4"/>
<evidence type="ECO:0000313" key="9">
    <source>
        <dbReference type="Proteomes" id="UP001146351"/>
    </source>
</evidence>
<keyword evidence="4 6" id="KW-0472">Membrane</keyword>
<feature type="region of interest" description="Disordered" evidence="5">
    <location>
        <begin position="104"/>
        <end position="144"/>
    </location>
</feature>
<accession>A0A9W9LWJ4</accession>
<reference evidence="8" key="1">
    <citation type="submission" date="2022-11" db="EMBL/GenBank/DDBJ databases">
        <authorList>
            <person name="Petersen C."/>
        </authorList>
    </citation>
    <scope>NUCLEOTIDE SEQUENCE</scope>
    <source>
        <strain evidence="8">IBT 21917</strain>
    </source>
</reference>
<name>A0A9W9LWJ4_9EURO</name>
<protein>
    <submittedName>
        <fullName evidence="8">Uncharacterized protein</fullName>
    </submittedName>
</protein>
<comment type="subcellular location">
    <subcellularLocation>
        <location evidence="1">Membrane</location>
        <topology evidence="1">Single-pass membrane protein</topology>
    </subcellularLocation>
</comment>
<dbReference type="Proteomes" id="UP001146351">
    <property type="component" value="Unassembled WGS sequence"/>
</dbReference>
<organism evidence="8 9">
    <name type="scientific">Penicillium capsulatum</name>
    <dbReference type="NCBI Taxonomy" id="69766"/>
    <lineage>
        <taxon>Eukaryota</taxon>
        <taxon>Fungi</taxon>
        <taxon>Dikarya</taxon>
        <taxon>Ascomycota</taxon>
        <taxon>Pezizomycotina</taxon>
        <taxon>Eurotiomycetes</taxon>
        <taxon>Eurotiomycetidae</taxon>
        <taxon>Eurotiales</taxon>
        <taxon>Aspergillaceae</taxon>
        <taxon>Penicillium</taxon>
    </lineage>
</organism>
<evidence type="ECO:0000256" key="1">
    <source>
        <dbReference type="ARBA" id="ARBA00004167"/>
    </source>
</evidence>
<dbReference type="PANTHER" id="PTHR15549">
    <property type="entry name" value="PAIRED IMMUNOGLOBULIN-LIKE TYPE 2 RECEPTOR"/>
    <property type="match status" value="1"/>
</dbReference>
<feature type="transmembrane region" description="Helical" evidence="6">
    <location>
        <begin position="151"/>
        <end position="173"/>
    </location>
</feature>
<keyword evidence="3 6" id="KW-1133">Transmembrane helix</keyword>
<evidence type="ECO:0000256" key="5">
    <source>
        <dbReference type="SAM" id="MobiDB-lite"/>
    </source>
</evidence>
<dbReference type="OrthoDB" id="4505626at2759"/>
<feature type="chain" id="PRO_5040739320" evidence="7">
    <location>
        <begin position="16"/>
        <end position="264"/>
    </location>
</feature>
<feature type="signal peptide" evidence="7">
    <location>
        <begin position="1"/>
        <end position="15"/>
    </location>
</feature>